<evidence type="ECO:0000259" key="7">
    <source>
        <dbReference type="Pfam" id="PF07291"/>
    </source>
</evidence>
<dbReference type="GO" id="GO:0030416">
    <property type="term" value="P:methylamine metabolic process"/>
    <property type="evidence" value="ECO:0007669"/>
    <property type="project" value="InterPro"/>
</dbReference>
<feature type="transmembrane region" description="Helical" evidence="6">
    <location>
        <begin position="117"/>
        <end position="138"/>
    </location>
</feature>
<evidence type="ECO:0000256" key="5">
    <source>
        <dbReference type="SAM" id="MobiDB-lite"/>
    </source>
</evidence>
<feature type="domain" description="Methylamine utilisation protein MauE" evidence="7">
    <location>
        <begin position="3"/>
        <end position="132"/>
    </location>
</feature>
<feature type="compositionally biased region" description="Low complexity" evidence="5">
    <location>
        <begin position="197"/>
        <end position="210"/>
    </location>
</feature>
<feature type="region of interest" description="Disordered" evidence="5">
    <location>
        <begin position="174"/>
        <end position="225"/>
    </location>
</feature>
<comment type="caution">
    <text evidence="8">The sequence shown here is derived from an EMBL/GenBank/DDBJ whole genome shotgun (WGS) entry which is preliminary data.</text>
</comment>
<dbReference type="EMBL" id="BJNW01000016">
    <property type="protein sequence ID" value="GEC99689.1"/>
    <property type="molecule type" value="Genomic_DNA"/>
</dbReference>
<evidence type="ECO:0000256" key="2">
    <source>
        <dbReference type="ARBA" id="ARBA00022692"/>
    </source>
</evidence>
<dbReference type="InterPro" id="IPR036249">
    <property type="entry name" value="Thioredoxin-like_sf"/>
</dbReference>
<evidence type="ECO:0000313" key="9">
    <source>
        <dbReference type="Proteomes" id="UP000315730"/>
    </source>
</evidence>
<dbReference type="OrthoDB" id="5006039at2"/>
<evidence type="ECO:0000256" key="3">
    <source>
        <dbReference type="ARBA" id="ARBA00022989"/>
    </source>
</evidence>
<dbReference type="InterPro" id="IPR009908">
    <property type="entry name" value="Methylamine_util_MauE"/>
</dbReference>
<feature type="transmembrane region" description="Helical" evidence="6">
    <location>
        <begin position="57"/>
        <end position="90"/>
    </location>
</feature>
<dbReference type="SUPFAM" id="SSF52833">
    <property type="entry name" value="Thioredoxin-like"/>
    <property type="match status" value="1"/>
</dbReference>
<feature type="transmembrane region" description="Helical" evidence="6">
    <location>
        <begin position="150"/>
        <end position="167"/>
    </location>
</feature>
<dbReference type="Pfam" id="PF07291">
    <property type="entry name" value="MauE"/>
    <property type="match status" value="1"/>
</dbReference>
<reference evidence="8 9" key="1">
    <citation type="submission" date="2019-06" db="EMBL/GenBank/DDBJ databases">
        <title>Whole genome shotgun sequence of Kocuria varians NBRC 15358.</title>
        <authorList>
            <person name="Hosoyama A."/>
            <person name="Uohara A."/>
            <person name="Ohji S."/>
            <person name="Ichikawa N."/>
        </authorList>
    </citation>
    <scope>NUCLEOTIDE SEQUENCE [LARGE SCALE GENOMIC DNA]</scope>
    <source>
        <strain evidence="8 9">NBRC 15358</strain>
    </source>
</reference>
<name>A0A4Y4D6T4_KOCVA</name>
<proteinExistence type="predicted"/>
<dbReference type="Gene3D" id="3.40.30.10">
    <property type="entry name" value="Glutaredoxin"/>
    <property type="match status" value="1"/>
</dbReference>
<organism evidence="8 9">
    <name type="scientific">Kocuria varians</name>
    <name type="common">Micrococcus varians</name>
    <dbReference type="NCBI Taxonomy" id="1272"/>
    <lineage>
        <taxon>Bacteria</taxon>
        <taxon>Bacillati</taxon>
        <taxon>Actinomycetota</taxon>
        <taxon>Actinomycetes</taxon>
        <taxon>Micrococcales</taxon>
        <taxon>Micrococcaceae</taxon>
        <taxon>Kocuria</taxon>
    </lineage>
</organism>
<evidence type="ECO:0000256" key="6">
    <source>
        <dbReference type="SAM" id="Phobius"/>
    </source>
</evidence>
<dbReference type="AlphaFoldDB" id="A0A4Y4D6T4"/>
<evidence type="ECO:0000256" key="4">
    <source>
        <dbReference type="ARBA" id="ARBA00023136"/>
    </source>
</evidence>
<dbReference type="Proteomes" id="UP000315730">
    <property type="component" value="Unassembled WGS sequence"/>
</dbReference>
<evidence type="ECO:0000313" key="8">
    <source>
        <dbReference type="EMBL" id="GEC99689.1"/>
    </source>
</evidence>
<keyword evidence="4 6" id="KW-0472">Membrane</keyword>
<comment type="subcellular location">
    <subcellularLocation>
        <location evidence="1">Membrane</location>
        <topology evidence="1">Multi-pass membrane protein</topology>
    </subcellularLocation>
</comment>
<gene>
    <name evidence="8" type="ORF">KVA01_18440</name>
</gene>
<keyword evidence="3 6" id="KW-1133">Transmembrane helix</keyword>
<dbReference type="STRING" id="1272.GCA_900014985_02234"/>
<keyword evidence="2 6" id="KW-0812">Transmembrane</keyword>
<keyword evidence="9" id="KW-1185">Reference proteome</keyword>
<protein>
    <recommendedName>
        <fullName evidence="7">Methylamine utilisation protein MauE domain-containing protein</fullName>
    </recommendedName>
</protein>
<evidence type="ECO:0000256" key="1">
    <source>
        <dbReference type="ARBA" id="ARBA00004141"/>
    </source>
</evidence>
<sequence length="366" mass="38105">MAAIPLSLLASLAAILLVSGTTKLVAPDAGLRLVERLPLPAVLRGRTVRSALPWCEILVGLALVLTSGVLLWLACLVALALFAVFTAVVVRESRRADPASCGCFGELSRAPVSTRTVVRNTVFTMVAAVALLVVTVLQPREPVVPLPADVRAALVLPVLLLLVCLWAERPGTSRVDASRDMSGVPPLPPATRHDDAAASSSRTAPTSTETGRGHGGYGGAVADLPDEDPEDYARLPIPFTGLLDGHGEPVTLRALASTQARALFFVSPTCGSCAAVLDRMAAVGTQTGPVALHPVVTHDDAVAQIPEDLRPACLVDRDGATSSMFDQHGTPWVVVLGADGLLAGGPVSGSEAVLELLDELQDRFEN</sequence>
<dbReference type="RefSeq" id="WP_068470634.1">
    <property type="nucleotide sequence ID" value="NZ_BJNW01000016.1"/>
</dbReference>
<accession>A0A4Y4D6T4</accession>
<dbReference type="GO" id="GO:0016020">
    <property type="term" value="C:membrane"/>
    <property type="evidence" value="ECO:0007669"/>
    <property type="project" value="UniProtKB-SubCell"/>
</dbReference>